<proteinExistence type="predicted"/>
<evidence type="ECO:0008006" key="4">
    <source>
        <dbReference type="Google" id="ProtNLM"/>
    </source>
</evidence>
<keyword evidence="1" id="KW-0472">Membrane</keyword>
<accession>A0AA37V5Q0</accession>
<feature type="transmembrane region" description="Helical" evidence="1">
    <location>
        <begin position="56"/>
        <end position="74"/>
    </location>
</feature>
<name>A0AA37V5Q0_9BACT</name>
<dbReference type="EMBL" id="BRXS01000001">
    <property type="protein sequence ID" value="GLC24401.1"/>
    <property type="molecule type" value="Genomic_DNA"/>
</dbReference>
<organism evidence="2 3">
    <name type="scientific">Roseisolibacter agri</name>
    <dbReference type="NCBI Taxonomy" id="2014610"/>
    <lineage>
        <taxon>Bacteria</taxon>
        <taxon>Pseudomonadati</taxon>
        <taxon>Gemmatimonadota</taxon>
        <taxon>Gemmatimonadia</taxon>
        <taxon>Gemmatimonadales</taxon>
        <taxon>Gemmatimonadaceae</taxon>
        <taxon>Roseisolibacter</taxon>
    </lineage>
</organism>
<evidence type="ECO:0000256" key="1">
    <source>
        <dbReference type="SAM" id="Phobius"/>
    </source>
</evidence>
<keyword evidence="1" id="KW-1133">Transmembrane helix</keyword>
<feature type="transmembrane region" description="Helical" evidence="1">
    <location>
        <begin position="13"/>
        <end position="35"/>
    </location>
</feature>
<evidence type="ECO:0000313" key="2">
    <source>
        <dbReference type="EMBL" id="GLC24401.1"/>
    </source>
</evidence>
<keyword evidence="3" id="KW-1185">Reference proteome</keyword>
<comment type="caution">
    <text evidence="2">The sequence shown here is derived from an EMBL/GenBank/DDBJ whole genome shotgun (WGS) entry which is preliminary data.</text>
</comment>
<dbReference type="AlphaFoldDB" id="A0AA37V5Q0"/>
<dbReference type="Proteomes" id="UP001161325">
    <property type="component" value="Unassembled WGS sequence"/>
</dbReference>
<gene>
    <name evidence="2" type="ORF">rosag_09140</name>
</gene>
<evidence type="ECO:0000313" key="3">
    <source>
        <dbReference type="Proteomes" id="UP001161325"/>
    </source>
</evidence>
<reference evidence="2" key="1">
    <citation type="submission" date="2022-08" db="EMBL/GenBank/DDBJ databases">
        <title>Draft genome sequencing of Roseisolibacter agri AW1220.</title>
        <authorList>
            <person name="Tobiishi Y."/>
            <person name="Tonouchi A."/>
        </authorList>
    </citation>
    <scope>NUCLEOTIDE SEQUENCE</scope>
    <source>
        <strain evidence="2">AW1220</strain>
    </source>
</reference>
<protein>
    <recommendedName>
        <fullName evidence="4">Cytochrome oxidase subunit II transmembrane region profile domain-containing protein</fullName>
    </recommendedName>
</protein>
<sequence>MDGIDMSPNVADAVFWIAVVACAVAQVAITRSVLVARQPELPAGARVAPARRPAELAWALLPALAVAGVLVLTWRTMHPAAAAATPAVAEVRA</sequence>
<keyword evidence="1" id="KW-0812">Transmembrane</keyword>